<sequence>MTKLTKTYIDRLALPEGKDGEFHWDTEVKGFGLRVSPTGKVSYLMQGRVHGRSARITIGPHGVFTVDQAREVAREHLRSMRMGIDPREVAKQKKATAEAEAVAGVTLQEVCDAYVSRPGKLKASTQIEIKRHVATTFVAWKDKPIAAITEDDCRKRYREMLTKGLRGDRDGGSPGQANQGFSVLRALINYAARQYKKADGSPLILRNPASALKDDWVALPERKTRIPESKIGAVWNALQQWRKVAYTRDTESSIDLVTFLLLTGARIGEAAALEWERVNLDEGWWHLPDPKNRNPVWLPLSTQAAELLKTRRRIKDNPFVFTSWGECKHISDPRDTMKKLSAVAGTKITPHDLRRTFTTFGIAQCSVELHKIELLTNHVPKGVTARHYLETSHLQYLKPEVQRIADWIEEQGRIAKGDNVIAMAARQGDAGS</sequence>
<dbReference type="EMBL" id="CR555306">
    <property type="protein sequence ID" value="CAI06506.1"/>
    <property type="molecule type" value="Genomic_DNA"/>
</dbReference>
<dbReference type="OrthoDB" id="8556969at2"/>
<feature type="domain" description="Tyr recombinase" evidence="5">
    <location>
        <begin position="221"/>
        <end position="406"/>
    </location>
</feature>
<proteinExistence type="inferred from homology"/>
<dbReference type="InterPro" id="IPR038488">
    <property type="entry name" value="Integrase_DNA-bd_sf"/>
</dbReference>
<accession>Q5P855</accession>
<dbReference type="SUPFAM" id="SSF56349">
    <property type="entry name" value="DNA breaking-rejoining enzymes"/>
    <property type="match status" value="1"/>
</dbReference>
<reference evidence="6 7" key="1">
    <citation type="journal article" date="2005" name="Arch. Microbiol.">
        <title>The genome sequence of an anaerobic aromatic-degrading denitrifying bacterium, strain EbN1.</title>
        <authorList>
            <person name="Rabus R."/>
            <person name="Kube M."/>
            <person name="Heider J."/>
            <person name="Beck A."/>
            <person name="Heitmann K."/>
            <person name="Widdel F."/>
            <person name="Reinhardt R."/>
        </authorList>
    </citation>
    <scope>NUCLEOTIDE SEQUENCE [LARGE SCALE GENOMIC DNA]</scope>
    <source>
        <strain evidence="6 7">EbN1</strain>
    </source>
</reference>
<dbReference type="Gene3D" id="1.10.150.130">
    <property type="match status" value="1"/>
</dbReference>
<dbReference type="GO" id="GO:0003677">
    <property type="term" value="F:DNA binding"/>
    <property type="evidence" value="ECO:0007669"/>
    <property type="project" value="UniProtKB-KW"/>
</dbReference>
<evidence type="ECO:0000256" key="4">
    <source>
        <dbReference type="ARBA" id="ARBA00023172"/>
    </source>
</evidence>
<evidence type="ECO:0000313" key="7">
    <source>
        <dbReference type="Proteomes" id="UP000006552"/>
    </source>
</evidence>
<dbReference type="KEGG" id="eba:ebA751"/>
<dbReference type="InterPro" id="IPR013762">
    <property type="entry name" value="Integrase-like_cat_sf"/>
</dbReference>
<dbReference type="GO" id="GO:0006310">
    <property type="term" value="P:DNA recombination"/>
    <property type="evidence" value="ECO:0007669"/>
    <property type="project" value="UniProtKB-KW"/>
</dbReference>
<dbReference type="InterPro" id="IPR025166">
    <property type="entry name" value="Integrase_DNA_bind_dom"/>
</dbReference>
<dbReference type="InterPro" id="IPR010998">
    <property type="entry name" value="Integrase_recombinase_N"/>
</dbReference>
<keyword evidence="4" id="KW-0233">DNA recombination</keyword>
<evidence type="ECO:0000313" key="6">
    <source>
        <dbReference type="EMBL" id="CAI06506.1"/>
    </source>
</evidence>
<dbReference type="InterPro" id="IPR011010">
    <property type="entry name" value="DNA_brk_join_enz"/>
</dbReference>
<keyword evidence="7" id="KW-1185">Reference proteome</keyword>
<dbReference type="STRING" id="76114.ebA751"/>
<dbReference type="HOGENOM" id="CLU_027562_17_7_4"/>
<dbReference type="PANTHER" id="PTHR30629:SF2">
    <property type="entry name" value="PROPHAGE INTEGRASE INTS-RELATED"/>
    <property type="match status" value="1"/>
</dbReference>
<dbReference type="Gene3D" id="3.30.160.390">
    <property type="entry name" value="Integrase, DNA-binding domain"/>
    <property type="match status" value="1"/>
</dbReference>
<evidence type="ECO:0000256" key="1">
    <source>
        <dbReference type="ARBA" id="ARBA00008857"/>
    </source>
</evidence>
<dbReference type="CDD" id="cd00801">
    <property type="entry name" value="INT_P4_C"/>
    <property type="match status" value="1"/>
</dbReference>
<evidence type="ECO:0000259" key="5">
    <source>
        <dbReference type="PROSITE" id="PS51898"/>
    </source>
</evidence>
<dbReference type="InterPro" id="IPR050808">
    <property type="entry name" value="Phage_Integrase"/>
</dbReference>
<dbReference type="Gene3D" id="1.10.443.10">
    <property type="entry name" value="Intergrase catalytic core"/>
    <property type="match status" value="1"/>
</dbReference>
<dbReference type="Pfam" id="PF00589">
    <property type="entry name" value="Phage_integrase"/>
    <property type="match status" value="1"/>
</dbReference>
<dbReference type="RefSeq" id="WP_011236241.1">
    <property type="nucleotide sequence ID" value="NC_006513.1"/>
</dbReference>
<dbReference type="GO" id="GO:0015074">
    <property type="term" value="P:DNA integration"/>
    <property type="evidence" value="ECO:0007669"/>
    <property type="project" value="UniProtKB-KW"/>
</dbReference>
<keyword evidence="3" id="KW-0238">DNA-binding</keyword>
<dbReference type="AlphaFoldDB" id="Q5P855"/>
<dbReference type="PROSITE" id="PS51898">
    <property type="entry name" value="TYR_RECOMBINASE"/>
    <property type="match status" value="1"/>
</dbReference>
<comment type="similarity">
    <text evidence="1">Belongs to the 'phage' integrase family.</text>
</comment>
<name>Q5P855_AROAE</name>
<evidence type="ECO:0000256" key="2">
    <source>
        <dbReference type="ARBA" id="ARBA00022908"/>
    </source>
</evidence>
<organism evidence="6 7">
    <name type="scientific">Aromatoleum aromaticum (strain DSM 19018 / LMG 30748 / EbN1)</name>
    <name type="common">Azoarcus sp. (strain EbN1)</name>
    <dbReference type="NCBI Taxonomy" id="76114"/>
    <lineage>
        <taxon>Bacteria</taxon>
        <taxon>Pseudomonadati</taxon>
        <taxon>Pseudomonadota</taxon>
        <taxon>Betaproteobacteria</taxon>
        <taxon>Rhodocyclales</taxon>
        <taxon>Rhodocyclaceae</taxon>
        <taxon>Aromatoleum</taxon>
    </lineage>
</organism>
<gene>
    <name evidence="6" type="primary">int</name>
    <name evidence="6" type="ORF">ebA751</name>
</gene>
<dbReference type="Pfam" id="PF13356">
    <property type="entry name" value="Arm-DNA-bind_3"/>
    <property type="match status" value="1"/>
</dbReference>
<keyword evidence="2" id="KW-0229">DNA integration</keyword>
<dbReference type="InterPro" id="IPR002104">
    <property type="entry name" value="Integrase_catalytic"/>
</dbReference>
<protein>
    <submittedName>
        <fullName evidence="6">Phage integrase</fullName>
    </submittedName>
</protein>
<evidence type="ECO:0000256" key="3">
    <source>
        <dbReference type="ARBA" id="ARBA00023125"/>
    </source>
</evidence>
<dbReference type="Proteomes" id="UP000006552">
    <property type="component" value="Chromosome"/>
</dbReference>
<dbReference type="PANTHER" id="PTHR30629">
    <property type="entry name" value="PROPHAGE INTEGRASE"/>
    <property type="match status" value="1"/>
</dbReference>
<dbReference type="eggNOG" id="COG0582">
    <property type="taxonomic scope" value="Bacteria"/>
</dbReference>